<dbReference type="InterPro" id="IPR016584">
    <property type="entry name" value="MeTrfase_VrtF"/>
</dbReference>
<dbReference type="SUPFAM" id="SSF53335">
    <property type="entry name" value="S-adenosyl-L-methionine-dependent methyltransferases"/>
    <property type="match status" value="1"/>
</dbReference>
<keyword evidence="3" id="KW-1185">Reference proteome</keyword>
<dbReference type="Proteomes" id="UP000291822">
    <property type="component" value="Unassembled WGS sequence"/>
</dbReference>
<sequence>MNHDTDKGAAVYSPLVLTLYDGWVLGFSNRYAWECPTRQVLLPFFKLHAGRHHLDVGVGTGYYPAKAEFPNSARLTLMDLNASSLRAADLRIDRPSTRTMQHDVMTPLPVGDEGAYDAISLFYLLHCLPGNMADKARVFGHLKSKLRPSGVLYGATILGDEANHNRIGRKLMDVYNRKGIFGNRQDTREGLEQALKQHFDEVNIQLAGKVALFEARWPN</sequence>
<dbReference type="InterPro" id="IPR013217">
    <property type="entry name" value="Methyltransf_12"/>
</dbReference>
<keyword evidence="2" id="KW-0808">Transferase</keyword>
<gene>
    <name evidence="2" type="ORF">EZM97_06955</name>
</gene>
<dbReference type="InterPro" id="IPR029063">
    <property type="entry name" value="SAM-dependent_MTases_sf"/>
</dbReference>
<dbReference type="AlphaFoldDB" id="A0A4R0Z086"/>
<keyword evidence="2" id="KW-0489">Methyltransferase</keyword>
<evidence type="ECO:0000313" key="3">
    <source>
        <dbReference type="Proteomes" id="UP000291822"/>
    </source>
</evidence>
<dbReference type="GO" id="GO:0032259">
    <property type="term" value="P:methylation"/>
    <property type="evidence" value="ECO:0007669"/>
    <property type="project" value="UniProtKB-KW"/>
</dbReference>
<dbReference type="GO" id="GO:0008168">
    <property type="term" value="F:methyltransferase activity"/>
    <property type="evidence" value="ECO:0007669"/>
    <property type="project" value="UniProtKB-KW"/>
</dbReference>
<evidence type="ECO:0000313" key="2">
    <source>
        <dbReference type="EMBL" id="TCI13034.1"/>
    </source>
</evidence>
<protein>
    <submittedName>
        <fullName evidence="2">Class I SAM-dependent methyltransferase</fullName>
    </submittedName>
</protein>
<proteinExistence type="predicted"/>
<comment type="caution">
    <text evidence="2">The sequence shown here is derived from an EMBL/GenBank/DDBJ whole genome shotgun (WGS) entry which is preliminary data.</text>
</comment>
<dbReference type="PIRSF" id="PIRSF011491">
    <property type="entry name" value="Mtase_YbcY_prd"/>
    <property type="match status" value="1"/>
</dbReference>
<accession>A0A4R0Z086</accession>
<dbReference type="EMBL" id="SJTG01000001">
    <property type="protein sequence ID" value="TCI13034.1"/>
    <property type="molecule type" value="Genomic_DNA"/>
</dbReference>
<dbReference type="CDD" id="cd02440">
    <property type="entry name" value="AdoMet_MTases"/>
    <property type="match status" value="1"/>
</dbReference>
<organism evidence="2 3">
    <name type="scientific">Dyella soli</name>
    <dbReference type="NCBI Taxonomy" id="522319"/>
    <lineage>
        <taxon>Bacteria</taxon>
        <taxon>Pseudomonadati</taxon>
        <taxon>Pseudomonadota</taxon>
        <taxon>Gammaproteobacteria</taxon>
        <taxon>Lysobacterales</taxon>
        <taxon>Rhodanobacteraceae</taxon>
        <taxon>Dyella</taxon>
    </lineage>
</organism>
<dbReference type="Pfam" id="PF08242">
    <property type="entry name" value="Methyltransf_12"/>
    <property type="match status" value="1"/>
</dbReference>
<name>A0A4R0Z086_9GAMM</name>
<reference evidence="2 3" key="1">
    <citation type="submission" date="2019-02" db="EMBL/GenBank/DDBJ databases">
        <title>Dyella amyloliquefaciens sp. nov., isolated from forest soil.</title>
        <authorList>
            <person name="Gao Z.-H."/>
            <person name="Qiu L.-H."/>
        </authorList>
    </citation>
    <scope>NUCLEOTIDE SEQUENCE [LARGE SCALE GENOMIC DNA]</scope>
    <source>
        <strain evidence="2 3">KACC 12747</strain>
    </source>
</reference>
<evidence type="ECO:0000259" key="1">
    <source>
        <dbReference type="Pfam" id="PF08242"/>
    </source>
</evidence>
<feature type="domain" description="Methyltransferase type 12" evidence="1">
    <location>
        <begin position="54"/>
        <end position="152"/>
    </location>
</feature>
<dbReference type="Gene3D" id="3.40.50.150">
    <property type="entry name" value="Vaccinia Virus protein VP39"/>
    <property type="match status" value="1"/>
</dbReference>
<dbReference type="RefSeq" id="WP_131150183.1">
    <property type="nucleotide sequence ID" value="NZ_SJTG01000001.1"/>
</dbReference>